<comment type="caution">
    <text evidence="1">The sequence shown here is derived from an EMBL/GenBank/DDBJ whole genome shotgun (WGS) entry which is preliminary data.</text>
</comment>
<accession>A0ACC2WHB9</accession>
<gene>
    <name evidence="1" type="ORF">QFC19_001568</name>
</gene>
<sequence>MDQGDILQETIAVPAKEPEAKDGEDKKPVHMGDKPLENYKSDKKEDEMSEEDLQLKNELEMLVDRVKEADTNLYSAALESLRTLIKTSTSSMTSVPKPLKFLRPFYNDLIQVWEQWDSEKLTEQKSLLASIISVLAMTYSDNGNRDTLHYRIVSNSKESPGSWGNEYVRHLAAELGEEYNLLIREQAGMGDVETSGSSEKVTDTTTANHINPEKPLSQAPAGMDVETVQDGIVSAGTQSIPAATTALQHQPAQRPLKTREQLLALALELVPFFLQHNAEADAVDLLLEVESIESLVNEKLLEGKKGEDIFARVCQYMVSCVPLLVSPDDKEFLRTAAAIYALHGKFPEALALAVRLRDQALVREYFESPKNPIMRKQLAFFLARAQIPLSWVHCSDPDTYVVPEDAPPDSILATAPPELEEDLLECLGNQKLSDHFKRFGKELDVAEPKSLEDIYKSHLDNTRAPTNIDSARANLAGVFVNAFVNAGFGNDKLMVDIEEGQSYIYKNKDHGMMSATASLGMSMLWDTEMGVSQVDKYSYSAEEHIKAGALLATGILHNGVRAELDVAYALLEEHVDNKSVPLKCAAMNGIAIASVGQQRHDIVEKLLPYVLDETSSMEVAATAALSLGFIFAGSGAGDIAGDIVQAIMERDEKALNDKWARFMGVALGLIFLGKQEESDPTIQLLRAIEHPIGKQCEILVQTCSYAATGNVLIVQEMLHHCTDHAQKPEEKEDEKADGAVPTSADATTAGEEKEKVEQDMTYQAFAVIGIALIAMGEEMAYGDPAVRKAVPLALGLISASNPQLTILETLSRYSHDNDLDVAVNAILAMGMIGAGTNNARLAQMLRQLAGYYNKEPNCLFMVRVAQGLVHMGKGTIGINPFFADRNVLSPSAVAGLLSLLVSFTDAKSFVLDKTHWMLYWIVTAMYPQFLITLNEQLEDQPVTVRVGQAVNTVGLAGQRMGISGFQTHQTPVRVAVGERAEFGTNEWFPYGQLEGIVIVKKNENYDAEDMQI</sequence>
<dbReference type="EMBL" id="JASBWR010000012">
    <property type="protein sequence ID" value="KAJ9110442.1"/>
    <property type="molecule type" value="Genomic_DNA"/>
</dbReference>
<proteinExistence type="predicted"/>
<keyword evidence="2" id="KW-1185">Reference proteome</keyword>
<evidence type="ECO:0000313" key="2">
    <source>
        <dbReference type="Proteomes" id="UP001241377"/>
    </source>
</evidence>
<dbReference type="Proteomes" id="UP001241377">
    <property type="component" value="Unassembled WGS sequence"/>
</dbReference>
<organism evidence="1 2">
    <name type="scientific">Naganishia cerealis</name>
    <dbReference type="NCBI Taxonomy" id="610337"/>
    <lineage>
        <taxon>Eukaryota</taxon>
        <taxon>Fungi</taxon>
        <taxon>Dikarya</taxon>
        <taxon>Basidiomycota</taxon>
        <taxon>Agaricomycotina</taxon>
        <taxon>Tremellomycetes</taxon>
        <taxon>Filobasidiales</taxon>
        <taxon>Filobasidiaceae</taxon>
        <taxon>Naganishia</taxon>
    </lineage>
</organism>
<reference evidence="1" key="1">
    <citation type="submission" date="2023-04" db="EMBL/GenBank/DDBJ databases">
        <title>Draft Genome sequencing of Naganishia species isolated from polar environments using Oxford Nanopore Technology.</title>
        <authorList>
            <person name="Leo P."/>
            <person name="Venkateswaran K."/>
        </authorList>
    </citation>
    <scope>NUCLEOTIDE SEQUENCE</scope>
    <source>
        <strain evidence="1">MNA-CCFEE 5261</strain>
    </source>
</reference>
<evidence type="ECO:0000313" key="1">
    <source>
        <dbReference type="EMBL" id="KAJ9110442.1"/>
    </source>
</evidence>
<protein>
    <submittedName>
        <fullName evidence="1">Uncharacterized protein</fullName>
    </submittedName>
</protein>
<name>A0ACC2WHB9_9TREE</name>